<dbReference type="SMART" id="SM00753">
    <property type="entry name" value="PAM"/>
    <property type="match status" value="1"/>
</dbReference>
<dbReference type="AlphaFoldDB" id="A0A165IP66"/>
<dbReference type="GeneID" id="28896952"/>
<dbReference type="OrthoDB" id="5404651at2759"/>
<dbReference type="PANTHER" id="PTHR12732">
    <property type="entry name" value="UNCHARACTERIZED PROTEASOME COMPONENT REGION PCI-CONTAINING"/>
    <property type="match status" value="1"/>
</dbReference>
<proteinExistence type="predicted"/>
<dbReference type="EMBL" id="KV407455">
    <property type="protein sequence ID" value="KZF25181.1"/>
    <property type="molecule type" value="Genomic_DNA"/>
</dbReference>
<accession>A0A165IP66</accession>
<reference evidence="2 3" key="1">
    <citation type="journal article" date="2016" name="Fungal Biol.">
        <title>The genome of Xylona heveae provides a window into fungal endophytism.</title>
        <authorList>
            <person name="Gazis R."/>
            <person name="Kuo A."/>
            <person name="Riley R."/>
            <person name="LaButti K."/>
            <person name="Lipzen A."/>
            <person name="Lin J."/>
            <person name="Amirebrahimi M."/>
            <person name="Hesse C.N."/>
            <person name="Spatafora J.W."/>
            <person name="Henrissat B."/>
            <person name="Hainaut M."/>
            <person name="Grigoriev I.V."/>
            <person name="Hibbett D.S."/>
        </authorList>
    </citation>
    <scope>NUCLEOTIDE SEQUENCE [LARGE SCALE GENOMIC DNA]</scope>
    <source>
        <strain evidence="2 3">TC161</strain>
    </source>
</reference>
<evidence type="ECO:0000313" key="2">
    <source>
        <dbReference type="EMBL" id="KZF25181.1"/>
    </source>
</evidence>
<evidence type="ECO:0000256" key="1">
    <source>
        <dbReference type="SAM" id="MobiDB-lite"/>
    </source>
</evidence>
<protein>
    <recommendedName>
        <fullName evidence="4">PCI domain-containing protein</fullName>
    </recommendedName>
</protein>
<dbReference type="GO" id="GO:0003723">
    <property type="term" value="F:RNA binding"/>
    <property type="evidence" value="ECO:0007669"/>
    <property type="project" value="InterPro"/>
</dbReference>
<keyword evidence="3" id="KW-1185">Reference proteome</keyword>
<dbReference type="InParanoid" id="A0A165IP66"/>
<evidence type="ECO:0008006" key="4">
    <source>
        <dbReference type="Google" id="ProtNLM"/>
    </source>
</evidence>
<dbReference type="PANTHER" id="PTHR12732:SF8">
    <property type="entry name" value="NUCLEAR MRNA EXPORT PROTEIN THP1"/>
    <property type="match status" value="1"/>
</dbReference>
<sequence>MATPTVEKFLLEVSRVLRERNGPQLQDILVIEPPLPPLYNLMVNELRNAFPSGQDDALEDKCTRALPEYVEMEDGSSWTAFIKFMRQYFCFLRDVNVENLVETFQLLRNLVKQSVNALGHGSMGVVLLPTVIAFSRALTKLTIALHKKPQLIAHLIRRQAADESGSRSTLVDTAADVLRDAFSGCLNDRSVTGAGVGSDGRPMGKKISIYVIANLCLKLYFECDKIRSAEQIFVNIQNGSPPLSLYPASQRVTYLYYLGRYYFVNNHFYRAQLALQSAYDGCHSKCVQQRSRILPFLITACMTLGRFPSQALLRRPEAAGLAEKFLPICRAISRGDLATFRSFFGPEGPHTDYFLRRRLLLPLRDRCEVLVWRSMARKTFLLAGSQGDPGARKAPTFDLHDLLRLTQVLERRSFGQTQKKPIGKTHTNSIFMFQNSQQNGIKPELYVDPDVKGVAEPAGPPEPTMLDIESMVSSLIYQGFLGGFISHRQLRFAIRGAKEKGSLNAGFPNVWEVIKSRSSDAVPGWKRDEVSSVRNGVSRPPGPGMVIHLSGARPAGTPPM</sequence>
<dbReference type="GO" id="GO:0003690">
    <property type="term" value="F:double-stranded DNA binding"/>
    <property type="evidence" value="ECO:0007669"/>
    <property type="project" value="InterPro"/>
</dbReference>
<dbReference type="RefSeq" id="XP_018190736.1">
    <property type="nucleotide sequence ID" value="XM_018331815.1"/>
</dbReference>
<gene>
    <name evidence="2" type="ORF">L228DRAFT_243975</name>
</gene>
<dbReference type="InterPro" id="IPR045114">
    <property type="entry name" value="Csn12-like"/>
</dbReference>
<feature type="region of interest" description="Disordered" evidence="1">
    <location>
        <begin position="532"/>
        <end position="560"/>
    </location>
</feature>
<evidence type="ECO:0000313" key="3">
    <source>
        <dbReference type="Proteomes" id="UP000076632"/>
    </source>
</evidence>
<dbReference type="STRING" id="1328760.A0A165IP66"/>
<organism evidence="2 3">
    <name type="scientific">Xylona heveae (strain CBS 132557 / TC161)</name>
    <dbReference type="NCBI Taxonomy" id="1328760"/>
    <lineage>
        <taxon>Eukaryota</taxon>
        <taxon>Fungi</taxon>
        <taxon>Dikarya</taxon>
        <taxon>Ascomycota</taxon>
        <taxon>Pezizomycotina</taxon>
        <taxon>Xylonomycetes</taxon>
        <taxon>Xylonales</taxon>
        <taxon>Xylonaceae</taxon>
        <taxon>Xylona</taxon>
    </lineage>
</organism>
<dbReference type="Proteomes" id="UP000076632">
    <property type="component" value="Unassembled WGS sequence"/>
</dbReference>
<dbReference type="OMA" id="IPCNIIM"/>
<name>A0A165IP66_XYLHT</name>